<accession>A0A7S4EQV2</accession>
<name>A0A7S4EQV2_9STRA</name>
<feature type="compositionally biased region" description="Acidic residues" evidence="1">
    <location>
        <begin position="77"/>
        <end position="86"/>
    </location>
</feature>
<organism evidence="2">
    <name type="scientific">Pseudo-nitzschia australis</name>
    <dbReference type="NCBI Taxonomy" id="44445"/>
    <lineage>
        <taxon>Eukaryota</taxon>
        <taxon>Sar</taxon>
        <taxon>Stramenopiles</taxon>
        <taxon>Ochrophyta</taxon>
        <taxon>Bacillariophyta</taxon>
        <taxon>Bacillariophyceae</taxon>
        <taxon>Bacillariophycidae</taxon>
        <taxon>Bacillariales</taxon>
        <taxon>Bacillariaceae</taxon>
        <taxon>Pseudo-nitzschia</taxon>
    </lineage>
</organism>
<feature type="region of interest" description="Disordered" evidence="1">
    <location>
        <begin position="62"/>
        <end position="89"/>
    </location>
</feature>
<feature type="region of interest" description="Disordered" evidence="1">
    <location>
        <begin position="1"/>
        <end position="27"/>
    </location>
</feature>
<sequence>MNELVKNQTESTLYMPSMYDSEEEDEDYFVTDARDENTCSDTQRNDARRRHSRYSLMRCLAWSQGEDDKEDKGPSDSGEEEEDEEMFVIQSNSGGCVSFNSVHSAHIDSIHHSSDNEIRPVHWVQRVASDNKLDSFLLGKKD</sequence>
<feature type="compositionally biased region" description="Polar residues" evidence="1">
    <location>
        <begin position="1"/>
        <end position="14"/>
    </location>
</feature>
<proteinExistence type="predicted"/>
<protein>
    <submittedName>
        <fullName evidence="2">Uncharacterized protein</fullName>
    </submittedName>
</protein>
<reference evidence="2" key="1">
    <citation type="submission" date="2021-01" db="EMBL/GenBank/DDBJ databases">
        <authorList>
            <person name="Corre E."/>
            <person name="Pelletier E."/>
            <person name="Niang G."/>
            <person name="Scheremetjew M."/>
            <person name="Finn R."/>
            <person name="Kale V."/>
            <person name="Holt S."/>
            <person name="Cochrane G."/>
            <person name="Meng A."/>
            <person name="Brown T."/>
            <person name="Cohen L."/>
        </authorList>
    </citation>
    <scope>NUCLEOTIDE SEQUENCE</scope>
    <source>
        <strain evidence="2">10249 10 AB</strain>
    </source>
</reference>
<dbReference type="EMBL" id="HBIX01034125">
    <property type="protein sequence ID" value="CAE0729494.1"/>
    <property type="molecule type" value="Transcribed_RNA"/>
</dbReference>
<gene>
    <name evidence="2" type="ORF">PAUS00366_LOCUS22279</name>
</gene>
<evidence type="ECO:0000256" key="1">
    <source>
        <dbReference type="SAM" id="MobiDB-lite"/>
    </source>
</evidence>
<evidence type="ECO:0000313" key="2">
    <source>
        <dbReference type="EMBL" id="CAE0729494.1"/>
    </source>
</evidence>
<dbReference type="AlphaFoldDB" id="A0A7S4EQV2"/>